<reference evidence="1 2" key="1">
    <citation type="submission" date="2019-04" db="EMBL/GenBank/DDBJ databases">
        <title>An improved genome assembly and genetic linkage map for asparagus bean, Vigna unguiculata ssp. sesquipedialis.</title>
        <authorList>
            <person name="Xia Q."/>
            <person name="Zhang R."/>
            <person name="Dong Y."/>
        </authorList>
    </citation>
    <scope>NUCLEOTIDE SEQUENCE [LARGE SCALE GENOMIC DNA]</scope>
    <source>
        <tissue evidence="1">Leaf</tissue>
    </source>
</reference>
<evidence type="ECO:0000313" key="1">
    <source>
        <dbReference type="EMBL" id="QCD81428.1"/>
    </source>
</evidence>
<dbReference type="Proteomes" id="UP000501690">
    <property type="component" value="Linkage Group LG2"/>
</dbReference>
<name>A0A4D6KUN6_VIGUN</name>
<keyword evidence="2" id="KW-1185">Reference proteome</keyword>
<sequence>MVDALVSRVAEVRRWCRDDGGAAEKMIASGTAGWFVVAAGVQWWREAAQVHGCRCAKRGGVRDGAVAGSRRCRCSHGCCVRKKMVARFVVQWRRDDVLAVVVGNGGANGGPARLAAAAAV</sequence>
<organism evidence="1 2">
    <name type="scientific">Vigna unguiculata</name>
    <name type="common">Cowpea</name>
    <dbReference type="NCBI Taxonomy" id="3917"/>
    <lineage>
        <taxon>Eukaryota</taxon>
        <taxon>Viridiplantae</taxon>
        <taxon>Streptophyta</taxon>
        <taxon>Embryophyta</taxon>
        <taxon>Tracheophyta</taxon>
        <taxon>Spermatophyta</taxon>
        <taxon>Magnoliopsida</taxon>
        <taxon>eudicotyledons</taxon>
        <taxon>Gunneridae</taxon>
        <taxon>Pentapetalae</taxon>
        <taxon>rosids</taxon>
        <taxon>fabids</taxon>
        <taxon>Fabales</taxon>
        <taxon>Fabaceae</taxon>
        <taxon>Papilionoideae</taxon>
        <taxon>50 kb inversion clade</taxon>
        <taxon>NPAAA clade</taxon>
        <taxon>indigoferoid/millettioid clade</taxon>
        <taxon>Phaseoleae</taxon>
        <taxon>Vigna</taxon>
    </lineage>
</organism>
<proteinExistence type="predicted"/>
<dbReference type="AlphaFoldDB" id="A0A4D6KUN6"/>
<evidence type="ECO:0000313" key="2">
    <source>
        <dbReference type="Proteomes" id="UP000501690"/>
    </source>
</evidence>
<accession>A0A4D6KUN6</accession>
<dbReference type="EMBL" id="CP039346">
    <property type="protein sequence ID" value="QCD81428.1"/>
    <property type="molecule type" value="Genomic_DNA"/>
</dbReference>
<gene>
    <name evidence="1" type="ORF">DEO72_LG2g1754</name>
</gene>
<protein>
    <submittedName>
        <fullName evidence="1">Uncharacterized protein</fullName>
    </submittedName>
</protein>